<reference evidence="3 4" key="1">
    <citation type="submission" date="2019-05" db="EMBL/GenBank/DDBJ databases">
        <title>Another draft genome of Portunus trituberculatus and its Hox gene families provides insights of decapod evolution.</title>
        <authorList>
            <person name="Jeong J.-H."/>
            <person name="Song I."/>
            <person name="Kim S."/>
            <person name="Choi T."/>
            <person name="Kim D."/>
            <person name="Ryu S."/>
            <person name="Kim W."/>
        </authorList>
    </citation>
    <scope>NUCLEOTIDE SEQUENCE [LARGE SCALE GENOMIC DNA]</scope>
    <source>
        <tissue evidence="3">Muscle</tissue>
    </source>
</reference>
<gene>
    <name evidence="3" type="ORF">E2C01_004519</name>
</gene>
<keyword evidence="2" id="KW-0812">Transmembrane</keyword>
<keyword evidence="2" id="KW-1133">Transmembrane helix</keyword>
<dbReference type="EMBL" id="VSRR010000184">
    <property type="protein sequence ID" value="MPC11843.1"/>
    <property type="molecule type" value="Genomic_DNA"/>
</dbReference>
<evidence type="ECO:0000256" key="1">
    <source>
        <dbReference type="SAM" id="MobiDB-lite"/>
    </source>
</evidence>
<evidence type="ECO:0000313" key="4">
    <source>
        <dbReference type="Proteomes" id="UP000324222"/>
    </source>
</evidence>
<accession>A0A5B7CWL4</accession>
<organism evidence="3 4">
    <name type="scientific">Portunus trituberculatus</name>
    <name type="common">Swimming crab</name>
    <name type="synonym">Neptunus trituberculatus</name>
    <dbReference type="NCBI Taxonomy" id="210409"/>
    <lineage>
        <taxon>Eukaryota</taxon>
        <taxon>Metazoa</taxon>
        <taxon>Ecdysozoa</taxon>
        <taxon>Arthropoda</taxon>
        <taxon>Crustacea</taxon>
        <taxon>Multicrustacea</taxon>
        <taxon>Malacostraca</taxon>
        <taxon>Eumalacostraca</taxon>
        <taxon>Eucarida</taxon>
        <taxon>Decapoda</taxon>
        <taxon>Pleocyemata</taxon>
        <taxon>Brachyura</taxon>
        <taxon>Eubrachyura</taxon>
        <taxon>Portunoidea</taxon>
        <taxon>Portunidae</taxon>
        <taxon>Portuninae</taxon>
        <taxon>Portunus</taxon>
    </lineage>
</organism>
<keyword evidence="2" id="KW-0472">Membrane</keyword>
<evidence type="ECO:0000256" key="2">
    <source>
        <dbReference type="SAM" id="Phobius"/>
    </source>
</evidence>
<protein>
    <submittedName>
        <fullName evidence="3">Uncharacterized protein</fullName>
    </submittedName>
</protein>
<feature type="transmembrane region" description="Helical" evidence="2">
    <location>
        <begin position="26"/>
        <end position="46"/>
    </location>
</feature>
<name>A0A5B7CWL4_PORTR</name>
<dbReference type="AlphaFoldDB" id="A0A5B7CWL4"/>
<proteinExistence type="predicted"/>
<evidence type="ECO:0000313" key="3">
    <source>
        <dbReference type="EMBL" id="MPC11843.1"/>
    </source>
</evidence>
<feature type="region of interest" description="Disordered" evidence="1">
    <location>
        <begin position="83"/>
        <end position="102"/>
    </location>
</feature>
<sequence>MVFLAQWSGWGASFHIFVIIGEGNDVVVVVVVVVVVMVMVVGGVWARRYLFELVERRPPPAARDYGAAAPSVAVRALGLHAAAPPSPRHDRRFLPSLPASLT</sequence>
<keyword evidence="4" id="KW-1185">Reference proteome</keyword>
<dbReference type="Proteomes" id="UP000324222">
    <property type="component" value="Unassembled WGS sequence"/>
</dbReference>
<comment type="caution">
    <text evidence="3">The sequence shown here is derived from an EMBL/GenBank/DDBJ whole genome shotgun (WGS) entry which is preliminary data.</text>
</comment>